<evidence type="ECO:0000313" key="3">
    <source>
        <dbReference type="Proteomes" id="UP001562354"/>
    </source>
</evidence>
<keyword evidence="1" id="KW-0472">Membrane</keyword>
<gene>
    <name evidence="2" type="ORF">AAFC00_002289</name>
</gene>
<keyword evidence="1" id="KW-1133">Transmembrane helix</keyword>
<comment type="caution">
    <text evidence="2">The sequence shown here is derived from an EMBL/GenBank/DDBJ whole genome shotgun (WGS) entry which is preliminary data.</text>
</comment>
<feature type="transmembrane region" description="Helical" evidence="1">
    <location>
        <begin position="43"/>
        <end position="60"/>
    </location>
</feature>
<keyword evidence="3" id="KW-1185">Reference proteome</keyword>
<accession>A0ABR3PGY4</accession>
<reference evidence="2 3" key="1">
    <citation type="submission" date="2024-07" db="EMBL/GenBank/DDBJ databases">
        <title>Draft sequence of the Neodothiora populina.</title>
        <authorList>
            <person name="Drown D.D."/>
            <person name="Schuette U.S."/>
            <person name="Buechlein A.B."/>
            <person name="Rusch D.R."/>
            <person name="Winton L.W."/>
            <person name="Adams G.A."/>
        </authorList>
    </citation>
    <scope>NUCLEOTIDE SEQUENCE [LARGE SCALE GENOMIC DNA]</scope>
    <source>
        <strain evidence="2 3">CPC 39397</strain>
    </source>
</reference>
<sequence length="583" mass="64469">METWSKIKEAVGSSGGDSPRYQLVGASSVFTTLKDKSSKTRNIILGAGTAAFLLFLYLLGHSLSGSSGHAVISTDRLPPSFLHLLSSAPKADSNLCKNIVSSGALGYTNPSILGWEEPAKGHEEGHKYSASDRVAHVQKYLKKRADQDVVLIVDGYNTWFQLRPQTLLSRYFDINSKADERIVKQLGSDSYHIHQEIVFAAQRTCDPWTKEEAACYAAPESILPTSTYGSDTDKTPQTTRPRYLNSDFIIGSAKALRALYAQVAHRMQQNGDNQDIHRIMGQIYGDQEIHRELLHQSSRSWLGRAFSSSSSAKSSAYKPADIASVQTRNVTSLEFGIGLDYESKLAYVASSPSETTTTKYGGEDGTLSWIPLNDASRIYTANEHLSISQSSSPLKIDTPSPDIATTVPPFWTFSEENPLPRSAKWSEVPLLTDVVTGISPVTLILPRGGSDDLRRKWWDRMWFQKHARTLFTAQIYAPMGVVAVTSGTYPVTALSPPNSTETTVSVVDDFDATMPVSAAVPLPAQPQAAWESGVKQWWNPEDWKGGARTVIERRWLRYDDICDGTEDEVFRDGKGRWLLPKNH</sequence>
<evidence type="ECO:0000313" key="2">
    <source>
        <dbReference type="EMBL" id="KAL1305401.1"/>
    </source>
</evidence>
<dbReference type="EMBL" id="JBFMKM010000007">
    <property type="protein sequence ID" value="KAL1305401.1"/>
    <property type="molecule type" value="Genomic_DNA"/>
</dbReference>
<dbReference type="PANTHER" id="PTHR36587:SF2">
    <property type="entry name" value="EXPRESSION SITE-ASSOCIATED GENE 3 (ESAG3)-LIKE PROTEIN"/>
    <property type="match status" value="1"/>
</dbReference>
<dbReference type="CDD" id="cd22997">
    <property type="entry name" value="GT_LH"/>
    <property type="match status" value="1"/>
</dbReference>
<dbReference type="PANTHER" id="PTHR36587">
    <property type="entry name" value="EXPRESSION SITE-ASSOCIATED GENE 3 (ESAG3)-LIKE PROTEIN"/>
    <property type="match status" value="1"/>
</dbReference>
<dbReference type="GeneID" id="95975991"/>
<name>A0ABR3PGY4_9PEZI</name>
<evidence type="ECO:0000256" key="1">
    <source>
        <dbReference type="SAM" id="Phobius"/>
    </source>
</evidence>
<organism evidence="2 3">
    <name type="scientific">Neodothiora populina</name>
    <dbReference type="NCBI Taxonomy" id="2781224"/>
    <lineage>
        <taxon>Eukaryota</taxon>
        <taxon>Fungi</taxon>
        <taxon>Dikarya</taxon>
        <taxon>Ascomycota</taxon>
        <taxon>Pezizomycotina</taxon>
        <taxon>Dothideomycetes</taxon>
        <taxon>Dothideomycetidae</taxon>
        <taxon>Dothideales</taxon>
        <taxon>Dothioraceae</taxon>
        <taxon>Neodothiora</taxon>
    </lineage>
</organism>
<protein>
    <submittedName>
        <fullName evidence="2">Uncharacterized protein</fullName>
    </submittedName>
</protein>
<dbReference type="RefSeq" id="XP_069201674.1">
    <property type="nucleotide sequence ID" value="XM_069341585.1"/>
</dbReference>
<proteinExistence type="predicted"/>
<dbReference type="Proteomes" id="UP001562354">
    <property type="component" value="Unassembled WGS sequence"/>
</dbReference>
<keyword evidence="1" id="KW-0812">Transmembrane</keyword>